<name>A0A1H7PC85_9LACT</name>
<accession>A0A1H7PC85</accession>
<dbReference type="Proteomes" id="UP000199081">
    <property type="component" value="Unassembled WGS sequence"/>
</dbReference>
<protein>
    <submittedName>
        <fullName evidence="2">Uncharacterized protein</fullName>
    </submittedName>
</protein>
<gene>
    <name evidence="2" type="ORF">SAMN04488099_11921</name>
</gene>
<dbReference type="AlphaFoldDB" id="A0A1H7PC85"/>
<proteinExistence type="predicted"/>
<evidence type="ECO:0000313" key="3">
    <source>
        <dbReference type="Proteomes" id="UP000199081"/>
    </source>
</evidence>
<sequence length="41" mass="4791">MTPKEKMQKLIKNKQGGGKDIQRSIAKNDQKYMRKAPIIFK</sequence>
<feature type="region of interest" description="Disordered" evidence="1">
    <location>
        <begin position="1"/>
        <end position="29"/>
    </location>
</feature>
<dbReference type="RefSeq" id="WP_034299989.1">
    <property type="nucleotide sequence ID" value="NZ_BJYC01000023.1"/>
</dbReference>
<dbReference type="EMBL" id="FNZU01000019">
    <property type="protein sequence ID" value="SEL33363.1"/>
    <property type="molecule type" value="Genomic_DNA"/>
</dbReference>
<reference evidence="3" key="1">
    <citation type="submission" date="2016-10" db="EMBL/GenBank/DDBJ databases">
        <authorList>
            <person name="Varghese N."/>
            <person name="Submissions S."/>
        </authorList>
    </citation>
    <scope>NUCLEOTIDE SEQUENCE [LARGE SCALE GENOMIC DNA]</scope>
    <source>
        <strain evidence="3">DSM 19183</strain>
    </source>
</reference>
<evidence type="ECO:0000313" key="2">
    <source>
        <dbReference type="EMBL" id="SEL33363.1"/>
    </source>
</evidence>
<evidence type="ECO:0000256" key="1">
    <source>
        <dbReference type="SAM" id="MobiDB-lite"/>
    </source>
</evidence>
<feature type="compositionally biased region" description="Basic and acidic residues" evidence="1">
    <location>
        <begin position="20"/>
        <end position="29"/>
    </location>
</feature>
<keyword evidence="3" id="KW-1185">Reference proteome</keyword>
<organism evidence="2 3">
    <name type="scientific">Alkalibacterium pelagium</name>
    <dbReference type="NCBI Taxonomy" id="426702"/>
    <lineage>
        <taxon>Bacteria</taxon>
        <taxon>Bacillati</taxon>
        <taxon>Bacillota</taxon>
        <taxon>Bacilli</taxon>
        <taxon>Lactobacillales</taxon>
        <taxon>Carnobacteriaceae</taxon>
        <taxon>Alkalibacterium</taxon>
    </lineage>
</organism>